<reference evidence="3 4" key="1">
    <citation type="submission" date="2018-11" db="EMBL/GenBank/DDBJ databases">
        <title>Genomic Encyclopedia of Type Strains, Phase IV (KMG-IV): sequencing the most valuable type-strain genomes for metagenomic binning, comparative biology and taxonomic classification.</title>
        <authorList>
            <person name="Goeker M."/>
        </authorList>
    </citation>
    <scope>NUCLEOTIDE SEQUENCE [LARGE SCALE GENOMIC DNA]</scope>
    <source>
        <strain evidence="3 4">DSM 5900</strain>
    </source>
</reference>
<organism evidence="3 4">
    <name type="scientific">Stella humosa</name>
    <dbReference type="NCBI Taxonomy" id="94"/>
    <lineage>
        <taxon>Bacteria</taxon>
        <taxon>Pseudomonadati</taxon>
        <taxon>Pseudomonadota</taxon>
        <taxon>Alphaproteobacteria</taxon>
        <taxon>Rhodospirillales</taxon>
        <taxon>Stellaceae</taxon>
        <taxon>Stella</taxon>
    </lineage>
</organism>
<gene>
    <name evidence="3" type="ORF">EDC65_2498</name>
</gene>
<dbReference type="Pfam" id="PF13439">
    <property type="entry name" value="Glyco_transf_4"/>
    <property type="match status" value="1"/>
</dbReference>
<dbReference type="Gene3D" id="3.40.50.2000">
    <property type="entry name" value="Glycogen Phosphorylase B"/>
    <property type="match status" value="2"/>
</dbReference>
<comment type="caution">
    <text evidence="3">The sequence shown here is derived from an EMBL/GenBank/DDBJ whole genome shotgun (WGS) entry which is preliminary data.</text>
</comment>
<dbReference type="GO" id="GO:0016757">
    <property type="term" value="F:glycosyltransferase activity"/>
    <property type="evidence" value="ECO:0007669"/>
    <property type="project" value="InterPro"/>
</dbReference>
<dbReference type="PANTHER" id="PTHR12526">
    <property type="entry name" value="GLYCOSYLTRANSFERASE"/>
    <property type="match status" value="1"/>
</dbReference>
<dbReference type="AlphaFoldDB" id="A0A3N1LHD7"/>
<name>A0A3N1LHD7_9PROT</name>
<evidence type="ECO:0000313" key="4">
    <source>
        <dbReference type="Proteomes" id="UP000278222"/>
    </source>
</evidence>
<dbReference type="SUPFAM" id="SSF53756">
    <property type="entry name" value="UDP-Glycosyltransferase/glycogen phosphorylase"/>
    <property type="match status" value="1"/>
</dbReference>
<dbReference type="EMBL" id="RJKX01000014">
    <property type="protein sequence ID" value="ROP90644.1"/>
    <property type="molecule type" value="Genomic_DNA"/>
</dbReference>
<evidence type="ECO:0000313" key="3">
    <source>
        <dbReference type="EMBL" id="ROP90644.1"/>
    </source>
</evidence>
<dbReference type="Proteomes" id="UP000278222">
    <property type="component" value="Unassembled WGS sequence"/>
</dbReference>
<protein>
    <submittedName>
        <fullName evidence="3">Glycosyltransferase involved in cell wall biosynthesis</fullName>
    </submittedName>
</protein>
<feature type="domain" description="Glycosyl transferase family 1" evidence="1">
    <location>
        <begin position="208"/>
        <end position="370"/>
    </location>
</feature>
<dbReference type="Pfam" id="PF00534">
    <property type="entry name" value="Glycos_transf_1"/>
    <property type="match status" value="1"/>
</dbReference>
<dbReference type="InterPro" id="IPR028098">
    <property type="entry name" value="Glyco_trans_4-like_N"/>
</dbReference>
<accession>A0A3N1LHD7</accession>
<evidence type="ECO:0000259" key="2">
    <source>
        <dbReference type="Pfam" id="PF13439"/>
    </source>
</evidence>
<dbReference type="InterPro" id="IPR001296">
    <property type="entry name" value="Glyco_trans_1"/>
</dbReference>
<keyword evidence="3" id="KW-0808">Transferase</keyword>
<sequence length="407" mass="43881">METSINHNMEPRLGTGLASPSAPRTVLQLLPALHVGGVERGTVDVALALRAAGWRAVVASAGGPLVAELERAGAVHVTLPLDSKNPLTIRANSRRLVEVIDRYDIDIVHARSRAPAWAGWLAARAAGRHFVTTFHGTHSHGNWAKRRYNAIMGRGERVIAISQFIAEHAYGVYGVPPERIRIIPRGIDFRRFDPHAVSGERVIQVASQWRLPDGVPVIMLPARFSRWKGHEVLIDAIARLGDRELMCVLVGATQGRDAYRTELEALIVAKGLGGRIQMVPDCRDMPAAYMLADVVVAPSTEPEAFGRVPVEAQAMGRPVIATDHGGARETVISGETGLLVPPGDAAALASAIADALDLRMEERRLLGEHAIAHVRANFDLGRMCAETLAVYAEILGIGDARQHSIAA</sequence>
<dbReference type="CDD" id="cd03819">
    <property type="entry name" value="GT4_WavL-like"/>
    <property type="match status" value="1"/>
</dbReference>
<feature type="domain" description="Glycosyltransferase subfamily 4-like N-terminal" evidence="2">
    <location>
        <begin position="35"/>
        <end position="190"/>
    </location>
</feature>
<proteinExistence type="predicted"/>
<keyword evidence="4" id="KW-1185">Reference proteome</keyword>
<evidence type="ECO:0000259" key="1">
    <source>
        <dbReference type="Pfam" id="PF00534"/>
    </source>
</evidence>